<proteinExistence type="predicted"/>
<dbReference type="Proteomes" id="UP000741013">
    <property type="component" value="Unassembled WGS sequence"/>
</dbReference>
<reference evidence="3 4" key="1">
    <citation type="submission" date="2021-03" db="EMBL/GenBank/DDBJ databases">
        <title>Sequencing the genomes of 1000 actinobacteria strains.</title>
        <authorList>
            <person name="Klenk H.-P."/>
        </authorList>
    </citation>
    <scope>NUCLEOTIDE SEQUENCE [LARGE SCALE GENOMIC DNA]</scope>
    <source>
        <strain evidence="3 4">DSM 45510</strain>
    </source>
</reference>
<feature type="transmembrane region" description="Helical" evidence="2">
    <location>
        <begin position="122"/>
        <end position="144"/>
    </location>
</feature>
<organism evidence="3 4">
    <name type="scientific">Amycolatopsis magusensis</name>
    <dbReference type="NCBI Taxonomy" id="882444"/>
    <lineage>
        <taxon>Bacteria</taxon>
        <taxon>Bacillati</taxon>
        <taxon>Actinomycetota</taxon>
        <taxon>Actinomycetes</taxon>
        <taxon>Pseudonocardiales</taxon>
        <taxon>Pseudonocardiaceae</taxon>
        <taxon>Amycolatopsis</taxon>
    </lineage>
</organism>
<sequence>MSTLTALEEVADRHGRAALSDPIVLTGALRSLPVPPAEAEISALAAAAAAGAPDRMRAVLENAGTPADALREAVAACGGGSGAEWACGRLGAALGYLLRETPAAEAPTTVLTSEKTRRGKRIAVVAGVAVVVAALATTGVTLALSGGGEHNAEGPPVTPTTTVPLSTTPVPTSESPAPPELPAPSAAFTDPQLLAAAKPYLGDAGVRCETAEAGVGVQESVTCELGSGIIASFRKLLDPGQLDALRQVLLTDNDGARPGSIRSLRWEYVPGQPGIRAGIPMGTPRDGDGTRIRFLEPEEGLARLYFDEDATGVAVYMQASTSEQQALRAFWADPDA</sequence>
<feature type="region of interest" description="Disordered" evidence="1">
    <location>
        <begin position="146"/>
        <end position="180"/>
    </location>
</feature>
<gene>
    <name evidence="3" type="ORF">JOM49_005792</name>
</gene>
<evidence type="ECO:0008006" key="5">
    <source>
        <dbReference type="Google" id="ProtNLM"/>
    </source>
</evidence>
<keyword evidence="2" id="KW-1133">Transmembrane helix</keyword>
<keyword evidence="4" id="KW-1185">Reference proteome</keyword>
<dbReference type="RefSeq" id="WP_209667304.1">
    <property type="nucleotide sequence ID" value="NZ_JAGGMS010000001.1"/>
</dbReference>
<name>A0ABS4PXV8_9PSEU</name>
<evidence type="ECO:0000313" key="4">
    <source>
        <dbReference type="Proteomes" id="UP000741013"/>
    </source>
</evidence>
<evidence type="ECO:0000313" key="3">
    <source>
        <dbReference type="EMBL" id="MBP2184266.1"/>
    </source>
</evidence>
<evidence type="ECO:0000256" key="2">
    <source>
        <dbReference type="SAM" id="Phobius"/>
    </source>
</evidence>
<protein>
    <recommendedName>
        <fullName evidence="5">Serine/threonine protein kinase</fullName>
    </recommendedName>
</protein>
<accession>A0ABS4PXV8</accession>
<keyword evidence="2" id="KW-0812">Transmembrane</keyword>
<feature type="compositionally biased region" description="Low complexity" evidence="1">
    <location>
        <begin position="159"/>
        <end position="175"/>
    </location>
</feature>
<keyword evidence="2" id="KW-0472">Membrane</keyword>
<comment type="caution">
    <text evidence="3">The sequence shown here is derived from an EMBL/GenBank/DDBJ whole genome shotgun (WGS) entry which is preliminary data.</text>
</comment>
<evidence type="ECO:0000256" key="1">
    <source>
        <dbReference type="SAM" id="MobiDB-lite"/>
    </source>
</evidence>
<dbReference type="EMBL" id="JAGGMS010000001">
    <property type="protein sequence ID" value="MBP2184266.1"/>
    <property type="molecule type" value="Genomic_DNA"/>
</dbReference>